<proteinExistence type="predicted"/>
<dbReference type="Gene3D" id="2.40.50.100">
    <property type="match status" value="1"/>
</dbReference>
<dbReference type="Gene3D" id="2.40.30.170">
    <property type="match status" value="1"/>
</dbReference>
<dbReference type="PANTHER" id="PTHR32347:SF23">
    <property type="entry name" value="BLL5650 PROTEIN"/>
    <property type="match status" value="1"/>
</dbReference>
<gene>
    <name evidence="4" type="ORF">COX00_03520</name>
</gene>
<dbReference type="GO" id="GO:0030313">
    <property type="term" value="C:cell envelope"/>
    <property type="evidence" value="ECO:0007669"/>
    <property type="project" value="UniProtKB-SubCell"/>
</dbReference>
<name>A0A2H0BRS0_9BACT</name>
<dbReference type="PANTHER" id="PTHR32347">
    <property type="entry name" value="EFFLUX SYSTEM COMPONENT YKNX-RELATED"/>
    <property type="match status" value="1"/>
</dbReference>
<comment type="caution">
    <text evidence="4">The sequence shown here is derived from an EMBL/GenBank/DDBJ whole genome shotgun (WGS) entry which is preliminary data.</text>
</comment>
<dbReference type="AlphaFoldDB" id="A0A2H0BRS0"/>
<feature type="domain" description="YknX-like beta-barrel" evidence="3">
    <location>
        <begin position="487"/>
        <end position="562"/>
    </location>
</feature>
<protein>
    <recommendedName>
        <fullName evidence="3">YknX-like beta-barrel domain-containing protein</fullName>
    </recommendedName>
</protein>
<comment type="subcellular location">
    <subcellularLocation>
        <location evidence="1">Cell envelope</location>
    </subcellularLocation>
</comment>
<evidence type="ECO:0000259" key="3">
    <source>
        <dbReference type="Pfam" id="PF25990"/>
    </source>
</evidence>
<dbReference type="Pfam" id="PF25990">
    <property type="entry name" value="Beta-barrel_YknX"/>
    <property type="match status" value="1"/>
</dbReference>
<dbReference type="InterPro" id="IPR058636">
    <property type="entry name" value="Beta-barrel_YknX"/>
</dbReference>
<dbReference type="InterPro" id="IPR050465">
    <property type="entry name" value="UPF0194_transport"/>
</dbReference>
<dbReference type="Proteomes" id="UP000231581">
    <property type="component" value="Unassembled WGS sequence"/>
</dbReference>
<accession>A0A2H0BRS0</accession>
<dbReference type="SUPFAM" id="SSF111369">
    <property type="entry name" value="HlyD-like secretion proteins"/>
    <property type="match status" value="2"/>
</dbReference>
<evidence type="ECO:0000313" key="4">
    <source>
        <dbReference type="EMBL" id="PIP60367.1"/>
    </source>
</evidence>
<sequence>MPEQEAMSSKNDISMPKAKRKRFKFLRSKWFWIAAVLILGGGIWYASANNANKGPFYETQKVEKGEVIQTVEVTGEIVPEARLNLGFKSGGPLEKLDVRVGQQVKAGTVLAELESRDLRFASERARASLAIAQANLNAKLAGVTDQSIQVAKAAVAQAEASHEKAVVDLEVTKQTVEDDYQKALLTFQLAESNVANSGATADQSVVTSFENLRVTLQAALAPMRNGLVDGDAIIGIDNSSANDNYENVLGIFDKPSLAEAKNLYPATKAEVNEADALVRALSSSSSHDDVLAAALKSRTALEDVQLYLTYVQKTLAGTLTNPNLTQTQLDTLQAGISANLTSAGTQLSSLVSAYESARNSDLTRQTSIDQLQSAYDTAKINLQIADSDRTTKVKTATAAVQIQQAALDSAKATLAEREAPVRAVDVVAFRAQVLDAQTAYNQSLEKLADVQIIAPVNGTITDIIPNRGELVTANQTAVKMITTDGYTVEALVPEADIVKVEPGQSIDITLDAYGDNEKFAGTVLSENADQTKVQDAIYYKIYVEMDPKDKDVKPGMTANLTVKTGDQKDVLVIPSRSLRVTNGNMSVRVLQNGSPVEKTITIGLRGDEGRVEAAAGLEEGEEVITGELTAAEYQSLQASKE</sequence>
<evidence type="ECO:0000256" key="1">
    <source>
        <dbReference type="ARBA" id="ARBA00004196"/>
    </source>
</evidence>
<evidence type="ECO:0000256" key="2">
    <source>
        <dbReference type="ARBA" id="ARBA00023054"/>
    </source>
</evidence>
<reference evidence="4 5" key="1">
    <citation type="submission" date="2017-09" db="EMBL/GenBank/DDBJ databases">
        <title>Depth-based differentiation of microbial function through sediment-hosted aquifers and enrichment of novel symbionts in the deep terrestrial subsurface.</title>
        <authorList>
            <person name="Probst A.J."/>
            <person name="Ladd B."/>
            <person name="Jarett J.K."/>
            <person name="Geller-Mcgrath D.E."/>
            <person name="Sieber C.M."/>
            <person name="Emerson J.B."/>
            <person name="Anantharaman K."/>
            <person name="Thomas B.C."/>
            <person name="Malmstrom R."/>
            <person name="Stieglmeier M."/>
            <person name="Klingl A."/>
            <person name="Woyke T."/>
            <person name="Ryan C.M."/>
            <person name="Banfield J.F."/>
        </authorList>
    </citation>
    <scope>NUCLEOTIDE SEQUENCE [LARGE SCALE GENOMIC DNA]</scope>
    <source>
        <strain evidence="4">CG22_combo_CG10-13_8_21_14_all_47_17</strain>
    </source>
</reference>
<evidence type="ECO:0000313" key="5">
    <source>
        <dbReference type="Proteomes" id="UP000231581"/>
    </source>
</evidence>
<dbReference type="EMBL" id="PCSZ01000067">
    <property type="protein sequence ID" value="PIP60367.1"/>
    <property type="molecule type" value="Genomic_DNA"/>
</dbReference>
<organism evidence="4 5">
    <name type="scientific">Candidatus Uhrbacteria bacterium CG22_combo_CG10-13_8_21_14_all_47_17</name>
    <dbReference type="NCBI Taxonomy" id="1975041"/>
    <lineage>
        <taxon>Bacteria</taxon>
        <taxon>Candidatus Uhriibacteriota</taxon>
    </lineage>
</organism>
<dbReference type="Gene3D" id="2.40.420.20">
    <property type="match status" value="1"/>
</dbReference>
<keyword evidence="2" id="KW-0175">Coiled coil</keyword>